<dbReference type="EMBL" id="CM003607">
    <property type="protein sequence ID" value="KYP67785.1"/>
    <property type="molecule type" value="Genomic_DNA"/>
</dbReference>
<proteinExistence type="predicted"/>
<dbReference type="Gramene" id="C.cajan_23451.t">
    <property type="protein sequence ID" value="C.cajan_23451.t.cds1"/>
    <property type="gene ID" value="C.cajan_23451"/>
</dbReference>
<evidence type="ECO:0000313" key="1">
    <source>
        <dbReference type="EMBL" id="KYP67785.1"/>
    </source>
</evidence>
<keyword evidence="2" id="KW-1185">Reference proteome</keyword>
<dbReference type="OMA" id="RMKISIV"/>
<sequence length="60" mass="6776">MKQKILIILNDLQGEINLTKIGIPFGNDHKGCIILLVTNNKKVLSNRMKISIVFSTDDYC</sequence>
<dbReference type="Proteomes" id="UP000075243">
    <property type="component" value="Chromosome 5"/>
</dbReference>
<gene>
    <name evidence="1" type="ORF">KK1_024138</name>
</gene>
<name>A0A151TL73_CAJCA</name>
<organism evidence="1 2">
    <name type="scientific">Cajanus cajan</name>
    <name type="common">Pigeon pea</name>
    <name type="synonym">Cajanus indicus</name>
    <dbReference type="NCBI Taxonomy" id="3821"/>
    <lineage>
        <taxon>Eukaryota</taxon>
        <taxon>Viridiplantae</taxon>
        <taxon>Streptophyta</taxon>
        <taxon>Embryophyta</taxon>
        <taxon>Tracheophyta</taxon>
        <taxon>Spermatophyta</taxon>
        <taxon>Magnoliopsida</taxon>
        <taxon>eudicotyledons</taxon>
        <taxon>Gunneridae</taxon>
        <taxon>Pentapetalae</taxon>
        <taxon>rosids</taxon>
        <taxon>fabids</taxon>
        <taxon>Fabales</taxon>
        <taxon>Fabaceae</taxon>
        <taxon>Papilionoideae</taxon>
        <taxon>50 kb inversion clade</taxon>
        <taxon>NPAAA clade</taxon>
        <taxon>indigoferoid/millettioid clade</taxon>
        <taxon>Phaseoleae</taxon>
        <taxon>Cajanus</taxon>
    </lineage>
</organism>
<reference evidence="1 2" key="1">
    <citation type="journal article" date="2012" name="Nat. Biotechnol.">
        <title>Draft genome sequence of pigeonpea (Cajanus cajan), an orphan legume crop of resource-poor farmers.</title>
        <authorList>
            <person name="Varshney R.K."/>
            <person name="Chen W."/>
            <person name="Li Y."/>
            <person name="Bharti A.K."/>
            <person name="Saxena R.K."/>
            <person name="Schlueter J.A."/>
            <person name="Donoghue M.T."/>
            <person name="Azam S."/>
            <person name="Fan G."/>
            <person name="Whaley A.M."/>
            <person name="Farmer A.D."/>
            <person name="Sheridan J."/>
            <person name="Iwata A."/>
            <person name="Tuteja R."/>
            <person name="Penmetsa R.V."/>
            <person name="Wu W."/>
            <person name="Upadhyaya H.D."/>
            <person name="Yang S.P."/>
            <person name="Shah T."/>
            <person name="Saxena K.B."/>
            <person name="Michael T."/>
            <person name="McCombie W.R."/>
            <person name="Yang B."/>
            <person name="Zhang G."/>
            <person name="Yang H."/>
            <person name="Wang J."/>
            <person name="Spillane C."/>
            <person name="Cook D.R."/>
            <person name="May G.D."/>
            <person name="Xu X."/>
            <person name="Jackson S.A."/>
        </authorList>
    </citation>
    <scope>NUCLEOTIDE SEQUENCE [LARGE SCALE GENOMIC DNA]</scope>
    <source>
        <strain evidence="2">cv. Asha</strain>
    </source>
</reference>
<accession>A0A151TL73</accession>
<evidence type="ECO:0000313" key="2">
    <source>
        <dbReference type="Proteomes" id="UP000075243"/>
    </source>
</evidence>
<dbReference type="AlphaFoldDB" id="A0A151TL73"/>
<protein>
    <submittedName>
        <fullName evidence="1">Uncharacterized protein</fullName>
    </submittedName>
</protein>